<dbReference type="RefSeq" id="WP_349639347.1">
    <property type="nucleotide sequence ID" value="NZ_CP090958.1"/>
</dbReference>
<sequence>MSRLTRVLQAATAALLLIPAAGCSALINEQATTNEYAGGDGISLDVGELELRNIMLVGKEVGSPANLLLVAVNDSSIEQSLSIEISGQDLSFDVPAESQLEVNPDADEEAQVDQLEAGPGALQDASFTSGSDTKDERIPVFNGALSQYAPYLPTASPTPTEEPTTEASDEPTSASTDEPTSGASDEPTDESSAEATSGSH</sequence>
<organism evidence="3 4">
    <name type="scientific">Saxibacter everestensis</name>
    <dbReference type="NCBI Taxonomy" id="2909229"/>
    <lineage>
        <taxon>Bacteria</taxon>
        <taxon>Bacillati</taxon>
        <taxon>Actinomycetota</taxon>
        <taxon>Actinomycetes</taxon>
        <taxon>Micrococcales</taxon>
        <taxon>Brevibacteriaceae</taxon>
        <taxon>Saxibacter</taxon>
    </lineage>
</organism>
<dbReference type="Proteomes" id="UP001209083">
    <property type="component" value="Chromosome"/>
</dbReference>
<proteinExistence type="predicted"/>
<evidence type="ECO:0008006" key="5">
    <source>
        <dbReference type="Google" id="ProtNLM"/>
    </source>
</evidence>
<keyword evidence="4" id="KW-1185">Reference proteome</keyword>
<accession>A0ABY8QU47</accession>
<evidence type="ECO:0000313" key="3">
    <source>
        <dbReference type="EMBL" id="WGW12544.1"/>
    </source>
</evidence>
<feature type="compositionally biased region" description="Low complexity" evidence="1">
    <location>
        <begin position="153"/>
        <end position="162"/>
    </location>
</feature>
<reference evidence="3 4" key="1">
    <citation type="submission" date="2023-05" db="EMBL/GenBank/DDBJ databases">
        <title>Lithophilousrod everest ZFBP1038 complete genpme.</title>
        <authorList>
            <person name="Tian M."/>
        </authorList>
    </citation>
    <scope>NUCLEOTIDE SEQUENCE [LARGE SCALE GENOMIC DNA]</scope>
    <source>
        <strain evidence="3 4">ZFBP1038</strain>
    </source>
</reference>
<evidence type="ECO:0000313" key="4">
    <source>
        <dbReference type="Proteomes" id="UP001209083"/>
    </source>
</evidence>
<feature type="chain" id="PRO_5045072527" description="DNA modification methylase" evidence="2">
    <location>
        <begin position="26"/>
        <end position="200"/>
    </location>
</feature>
<protein>
    <recommendedName>
        <fullName evidence="5">DNA modification methylase</fullName>
    </recommendedName>
</protein>
<feature type="signal peptide" evidence="2">
    <location>
        <begin position="1"/>
        <end position="25"/>
    </location>
</feature>
<evidence type="ECO:0000256" key="2">
    <source>
        <dbReference type="SAM" id="SignalP"/>
    </source>
</evidence>
<feature type="compositionally biased region" description="Polar residues" evidence="1">
    <location>
        <begin position="174"/>
        <end position="183"/>
    </location>
</feature>
<evidence type="ECO:0000256" key="1">
    <source>
        <dbReference type="SAM" id="MobiDB-lite"/>
    </source>
</evidence>
<gene>
    <name evidence="3" type="ORF">LWF01_01900</name>
</gene>
<name>A0ABY8QU47_9MICO</name>
<feature type="region of interest" description="Disordered" evidence="1">
    <location>
        <begin position="149"/>
        <end position="200"/>
    </location>
</feature>
<dbReference type="EMBL" id="CP090958">
    <property type="protein sequence ID" value="WGW12544.1"/>
    <property type="molecule type" value="Genomic_DNA"/>
</dbReference>
<keyword evidence="2" id="KW-0732">Signal</keyword>